<keyword evidence="2" id="KW-1185">Reference proteome</keyword>
<protein>
    <recommendedName>
        <fullName evidence="3">Tail assembly chaperone</fullName>
    </recommendedName>
</protein>
<proteinExistence type="predicted"/>
<sequence>MTTKSLFSAFKTDANAETHGVWIPFQEANIEVLIARAGGRNHGYLRAESAIAAEHMDRLENMPPEEFAALLAPAYAKHIVLDIRGEGFVGEDGQPMQATPEVITELLVALPDFFDMIRYVAKNRAVFQKAKEDAIAGN</sequence>
<dbReference type="Proteomes" id="UP000509570">
    <property type="component" value="Segment"/>
</dbReference>
<dbReference type="EMBL" id="MN937349">
    <property type="protein sequence ID" value="QIQ60746.1"/>
    <property type="molecule type" value="Genomic_DNA"/>
</dbReference>
<name>A0A7D2LQX1_9CAUD</name>
<dbReference type="KEGG" id="vg:77953585"/>
<evidence type="ECO:0000313" key="1">
    <source>
        <dbReference type="EMBL" id="QIQ60746.1"/>
    </source>
</evidence>
<organism evidence="1 2">
    <name type="scientific">Stenotrophomonas phage vB_SmaS_BUCT548</name>
    <dbReference type="NCBI Taxonomy" id="2712941"/>
    <lineage>
        <taxon>Viruses</taxon>
        <taxon>Duplodnaviria</taxon>
        <taxon>Heunggongvirae</taxon>
        <taxon>Uroviricota</taxon>
        <taxon>Caudoviricetes</taxon>
        <taxon>Beaumontvirinae</taxon>
        <taxon>Bixiavirus</taxon>
        <taxon>Bixiavirus BUCT548</taxon>
    </lineage>
</organism>
<dbReference type="RefSeq" id="YP_010677211.1">
    <property type="nucleotide sequence ID" value="NC_071019.1"/>
</dbReference>
<evidence type="ECO:0000313" key="2">
    <source>
        <dbReference type="Proteomes" id="UP000509570"/>
    </source>
</evidence>
<dbReference type="GeneID" id="77953585"/>
<reference evidence="1 2" key="1">
    <citation type="submission" date="2020-01" db="EMBL/GenBank/DDBJ databases">
        <authorList>
            <person name="Zhang W."/>
            <person name="Zhang R."/>
            <person name="Hu Y."/>
            <person name="Liu Y."/>
            <person name="Lin W."/>
            <person name="Wang L."/>
            <person name="Li J."/>
            <person name="An X."/>
            <person name="Song L."/>
            <person name="Fan H."/>
            <person name="Shi T."/>
            <person name="Liu H."/>
            <person name="Tong Y."/>
        </authorList>
    </citation>
    <scope>NUCLEOTIDE SEQUENCE [LARGE SCALE GENOMIC DNA]</scope>
</reference>
<accession>A0A7D2LQX1</accession>
<evidence type="ECO:0008006" key="3">
    <source>
        <dbReference type="Google" id="ProtNLM"/>
    </source>
</evidence>